<dbReference type="GO" id="GO:0004722">
    <property type="term" value="F:protein serine/threonine phosphatase activity"/>
    <property type="evidence" value="ECO:0007669"/>
    <property type="project" value="InterPro"/>
</dbReference>
<comment type="caution">
    <text evidence="2">The sequence shown here is derived from an EMBL/GenBank/DDBJ whole genome shotgun (WGS) entry which is preliminary data.</text>
</comment>
<name>A0A438FR76_VITVI</name>
<sequence>MATSWCRFKIHGQMKLSEMVFRHTHHQEVSQSKKKEDFILLKTECQRVIGDGVSTYSIFGLFDRHNGFAVAMYSKENLLNNVLAAIPPELSKDEWVVVLPRTSIAGFVKTDMDFQEEARTLGTTVTFVTIEGWVVIVASIGDSRCIFESAEVDIYHLSANHRFECDEEKRDCVAAREVLIF</sequence>
<evidence type="ECO:0000313" key="2">
    <source>
        <dbReference type="EMBL" id="RVW62466.1"/>
    </source>
</evidence>
<proteinExistence type="predicted"/>
<dbReference type="Gene3D" id="3.60.40.10">
    <property type="entry name" value="PPM-type phosphatase domain"/>
    <property type="match status" value="1"/>
</dbReference>
<evidence type="ECO:0000259" key="1">
    <source>
        <dbReference type="PROSITE" id="PS51746"/>
    </source>
</evidence>
<feature type="domain" description="PPM-type phosphatase" evidence="1">
    <location>
        <begin position="20"/>
        <end position="181"/>
    </location>
</feature>
<protein>
    <recommendedName>
        <fullName evidence="1">PPM-type phosphatase domain-containing protein</fullName>
    </recommendedName>
</protein>
<dbReference type="AlphaFoldDB" id="A0A438FR76"/>
<dbReference type="Pfam" id="PF00481">
    <property type="entry name" value="PP2C"/>
    <property type="match status" value="1"/>
</dbReference>
<gene>
    <name evidence="2" type="primary">VvCHDp000813_0</name>
    <name evidence="2" type="ORF">CK203_060426</name>
</gene>
<dbReference type="SUPFAM" id="SSF81606">
    <property type="entry name" value="PP2C-like"/>
    <property type="match status" value="1"/>
</dbReference>
<dbReference type="Proteomes" id="UP000288805">
    <property type="component" value="Unassembled WGS sequence"/>
</dbReference>
<dbReference type="PANTHER" id="PTHR13832">
    <property type="entry name" value="PROTEIN PHOSPHATASE 2C"/>
    <property type="match status" value="1"/>
</dbReference>
<dbReference type="PROSITE" id="PS51746">
    <property type="entry name" value="PPM_2"/>
    <property type="match status" value="1"/>
</dbReference>
<evidence type="ECO:0000313" key="3">
    <source>
        <dbReference type="Proteomes" id="UP000288805"/>
    </source>
</evidence>
<reference evidence="2 3" key="1">
    <citation type="journal article" date="2018" name="PLoS Genet.">
        <title>Population sequencing reveals clonal diversity and ancestral inbreeding in the grapevine cultivar Chardonnay.</title>
        <authorList>
            <person name="Roach M.J."/>
            <person name="Johnson D.L."/>
            <person name="Bohlmann J."/>
            <person name="van Vuuren H.J."/>
            <person name="Jones S.J."/>
            <person name="Pretorius I.S."/>
            <person name="Schmidt S.A."/>
            <person name="Borneman A.R."/>
        </authorList>
    </citation>
    <scope>NUCLEOTIDE SEQUENCE [LARGE SCALE GENOMIC DNA]</scope>
    <source>
        <strain evidence="3">cv. Chardonnay</strain>
        <tissue evidence="2">Leaf</tissue>
    </source>
</reference>
<accession>A0A438FR76</accession>
<dbReference type="PANTHER" id="PTHR13832:SF827">
    <property type="entry name" value="PROTEIN PHOSPHATASE 1L"/>
    <property type="match status" value="1"/>
</dbReference>
<dbReference type="InterPro" id="IPR015655">
    <property type="entry name" value="PP2C"/>
</dbReference>
<dbReference type="InterPro" id="IPR001932">
    <property type="entry name" value="PPM-type_phosphatase-like_dom"/>
</dbReference>
<dbReference type="InterPro" id="IPR036457">
    <property type="entry name" value="PPM-type-like_dom_sf"/>
</dbReference>
<dbReference type="EMBL" id="QGNW01000772">
    <property type="protein sequence ID" value="RVW62466.1"/>
    <property type="molecule type" value="Genomic_DNA"/>
</dbReference>
<organism evidence="2 3">
    <name type="scientific">Vitis vinifera</name>
    <name type="common">Grape</name>
    <dbReference type="NCBI Taxonomy" id="29760"/>
    <lineage>
        <taxon>Eukaryota</taxon>
        <taxon>Viridiplantae</taxon>
        <taxon>Streptophyta</taxon>
        <taxon>Embryophyta</taxon>
        <taxon>Tracheophyta</taxon>
        <taxon>Spermatophyta</taxon>
        <taxon>Magnoliopsida</taxon>
        <taxon>eudicotyledons</taxon>
        <taxon>Gunneridae</taxon>
        <taxon>Pentapetalae</taxon>
        <taxon>rosids</taxon>
        <taxon>Vitales</taxon>
        <taxon>Vitaceae</taxon>
        <taxon>Viteae</taxon>
        <taxon>Vitis</taxon>
    </lineage>
</organism>